<reference evidence="1 2" key="1">
    <citation type="journal article" date="2017" name="Genome Biol.">
        <title>New reference genome sequences of hot pepper reveal the massive evolution of plant disease-resistance genes by retroduplication.</title>
        <authorList>
            <person name="Kim S."/>
            <person name="Park J."/>
            <person name="Yeom S.I."/>
            <person name="Kim Y.M."/>
            <person name="Seo E."/>
            <person name="Kim K.T."/>
            <person name="Kim M.S."/>
            <person name="Lee J.M."/>
            <person name="Cheong K."/>
            <person name="Shin H.S."/>
            <person name="Kim S.B."/>
            <person name="Han K."/>
            <person name="Lee J."/>
            <person name="Park M."/>
            <person name="Lee H.A."/>
            <person name="Lee H.Y."/>
            <person name="Lee Y."/>
            <person name="Oh S."/>
            <person name="Lee J.H."/>
            <person name="Choi E."/>
            <person name="Choi E."/>
            <person name="Lee S.E."/>
            <person name="Jeon J."/>
            <person name="Kim H."/>
            <person name="Choi G."/>
            <person name="Song H."/>
            <person name="Lee J."/>
            <person name="Lee S.C."/>
            <person name="Kwon J.K."/>
            <person name="Lee H.Y."/>
            <person name="Koo N."/>
            <person name="Hong Y."/>
            <person name="Kim R.W."/>
            <person name="Kang W.H."/>
            <person name="Huh J.H."/>
            <person name="Kang B.C."/>
            <person name="Yang T.J."/>
            <person name="Lee Y.H."/>
            <person name="Bennetzen J.L."/>
            <person name="Choi D."/>
        </authorList>
    </citation>
    <scope>NUCLEOTIDE SEQUENCE [LARGE SCALE GENOMIC DNA]</scope>
    <source>
        <strain evidence="2">cv. PBC81</strain>
    </source>
</reference>
<dbReference type="AlphaFoldDB" id="A0A2G2WXZ7"/>
<reference evidence="2" key="2">
    <citation type="journal article" date="2017" name="J. Anim. Genet.">
        <title>Multiple reference genome sequences of hot pepper reveal the massive evolution of plant disease resistance genes by retroduplication.</title>
        <authorList>
            <person name="Kim S."/>
            <person name="Park J."/>
            <person name="Yeom S.-I."/>
            <person name="Kim Y.-M."/>
            <person name="Seo E."/>
            <person name="Kim K.-T."/>
            <person name="Kim M.-S."/>
            <person name="Lee J.M."/>
            <person name="Cheong K."/>
            <person name="Shin H.-S."/>
            <person name="Kim S.-B."/>
            <person name="Han K."/>
            <person name="Lee J."/>
            <person name="Park M."/>
            <person name="Lee H.-A."/>
            <person name="Lee H.-Y."/>
            <person name="Lee Y."/>
            <person name="Oh S."/>
            <person name="Lee J.H."/>
            <person name="Choi E."/>
            <person name="Choi E."/>
            <person name="Lee S.E."/>
            <person name="Jeon J."/>
            <person name="Kim H."/>
            <person name="Choi G."/>
            <person name="Song H."/>
            <person name="Lee J."/>
            <person name="Lee S.-C."/>
            <person name="Kwon J.-K."/>
            <person name="Lee H.-Y."/>
            <person name="Koo N."/>
            <person name="Hong Y."/>
            <person name="Kim R.W."/>
            <person name="Kang W.-H."/>
            <person name="Huh J.H."/>
            <person name="Kang B.-C."/>
            <person name="Yang T.-J."/>
            <person name="Lee Y.-H."/>
            <person name="Bennetzen J.L."/>
            <person name="Choi D."/>
        </authorList>
    </citation>
    <scope>NUCLEOTIDE SEQUENCE [LARGE SCALE GENOMIC DNA]</scope>
    <source>
        <strain evidence="2">cv. PBC81</strain>
    </source>
</reference>
<name>A0A2G2WXZ7_CAPBA</name>
<dbReference type="Proteomes" id="UP000224567">
    <property type="component" value="Unassembled WGS sequence"/>
</dbReference>
<dbReference type="GO" id="GO:0046854">
    <property type="term" value="P:phosphatidylinositol phosphate biosynthetic process"/>
    <property type="evidence" value="ECO:0007669"/>
    <property type="project" value="TreeGrafter"/>
</dbReference>
<organism evidence="1 2">
    <name type="scientific">Capsicum baccatum</name>
    <name type="common">Peruvian pepper</name>
    <dbReference type="NCBI Taxonomy" id="33114"/>
    <lineage>
        <taxon>Eukaryota</taxon>
        <taxon>Viridiplantae</taxon>
        <taxon>Streptophyta</taxon>
        <taxon>Embryophyta</taxon>
        <taxon>Tracheophyta</taxon>
        <taxon>Spermatophyta</taxon>
        <taxon>Magnoliopsida</taxon>
        <taxon>eudicotyledons</taxon>
        <taxon>Gunneridae</taxon>
        <taxon>Pentapetalae</taxon>
        <taxon>asterids</taxon>
        <taxon>lamiids</taxon>
        <taxon>Solanales</taxon>
        <taxon>Solanaceae</taxon>
        <taxon>Solanoideae</taxon>
        <taxon>Capsiceae</taxon>
        <taxon>Capsicum</taxon>
    </lineage>
</organism>
<gene>
    <name evidence="1" type="ORF">CQW23_09855</name>
</gene>
<comment type="caution">
    <text evidence="1">The sequence shown here is derived from an EMBL/GenBank/DDBJ whole genome shotgun (WGS) entry which is preliminary data.</text>
</comment>
<keyword evidence="2" id="KW-1185">Reference proteome</keyword>
<dbReference type="OrthoDB" id="1747560at2759"/>
<dbReference type="STRING" id="33114.A0A2G2WXZ7"/>
<dbReference type="GO" id="GO:0010008">
    <property type="term" value="C:endosome membrane"/>
    <property type="evidence" value="ECO:0007669"/>
    <property type="project" value="TreeGrafter"/>
</dbReference>
<sequence>MLFYLDQEAGLRIRGLLILSFHNLQVLLRGSCLEGLKKLKRVAQYAVFAIYHLSLETSFLLDEGSSLPKVSAATSIAILERTFADNSISVISHSSVPERSQTVANDPYFQGVVSLSDQMDLLVDQVKMLAGEITLSMSTLKRMIEQPVNDPEN</sequence>
<accession>A0A2G2WXZ7</accession>
<evidence type="ECO:0000313" key="2">
    <source>
        <dbReference type="Proteomes" id="UP000224567"/>
    </source>
</evidence>
<evidence type="ECO:0000313" key="1">
    <source>
        <dbReference type="EMBL" id="PHT50108.1"/>
    </source>
</evidence>
<dbReference type="GO" id="GO:0000285">
    <property type="term" value="F:1-phosphatidylinositol-3-phosphate 5-kinase activity"/>
    <property type="evidence" value="ECO:0007669"/>
    <property type="project" value="TreeGrafter"/>
</dbReference>
<dbReference type="PANTHER" id="PTHR45748">
    <property type="entry name" value="1-PHOSPHATIDYLINOSITOL 3-PHOSPHATE 5-KINASE-RELATED"/>
    <property type="match status" value="1"/>
</dbReference>
<protein>
    <submittedName>
        <fullName evidence="1">Uncharacterized protein</fullName>
    </submittedName>
</protein>
<dbReference type="EMBL" id="MLFT02000004">
    <property type="protein sequence ID" value="PHT50108.1"/>
    <property type="molecule type" value="Genomic_DNA"/>
</dbReference>
<dbReference type="PANTHER" id="PTHR45748:SF14">
    <property type="entry name" value="1-PHOSPHATIDYLINOSITOL-3-PHOSPHATE 5-KINASE FAB1C-RELATED"/>
    <property type="match status" value="1"/>
</dbReference>
<proteinExistence type="predicted"/>